<evidence type="ECO:0000313" key="1">
    <source>
        <dbReference type="EMBL" id="AND01127.1"/>
    </source>
</evidence>
<sequence>MIVLQVSEEEDQTLPLPPTELGVRSIATQRVRQSLSGLSQLAVNLSQTTRNRTIEDDENEDIIDVSGVRKPGRTNIIVMQSEDIKNGKKLSKSPKRTITSRFKWFRRISLE</sequence>
<reference evidence="1" key="1">
    <citation type="journal article" date="2016" name="Funct. Integr. Genomics">
        <title>Structural organization of fatty acid desaturase loci in linseed lines with contrasting linolenic acid contents.</title>
        <authorList>
            <person name="Thambugala D."/>
            <person name="Ragupathy R."/>
            <person name="Cloutier S."/>
        </authorList>
    </citation>
    <scope>NUCLEOTIDE SEQUENCE</scope>
</reference>
<protein>
    <submittedName>
        <fullName evidence="1">Uncharacterized protein</fullName>
    </submittedName>
</protein>
<organism evidence="1">
    <name type="scientific">Linum usitatissimum</name>
    <name type="common">Flax</name>
    <name type="synonym">Linum humile</name>
    <dbReference type="NCBI Taxonomy" id="4006"/>
    <lineage>
        <taxon>Eukaryota</taxon>
        <taxon>Viridiplantae</taxon>
        <taxon>Streptophyta</taxon>
        <taxon>Embryophyta</taxon>
        <taxon>Tracheophyta</taxon>
        <taxon>Spermatophyta</taxon>
        <taxon>Magnoliopsida</taxon>
        <taxon>eudicotyledons</taxon>
        <taxon>Gunneridae</taxon>
        <taxon>Pentapetalae</taxon>
        <taxon>rosids</taxon>
        <taxon>fabids</taxon>
        <taxon>Malpighiales</taxon>
        <taxon>Linaceae</taxon>
        <taxon>Linum</taxon>
    </lineage>
</organism>
<dbReference type="AlphaFoldDB" id="A0A172MLA8"/>
<proteinExistence type="predicted"/>
<dbReference type="EMBL" id="KU950439">
    <property type="protein sequence ID" value="AND01127.1"/>
    <property type="molecule type" value="Genomic_DNA"/>
</dbReference>
<name>A0A172MLA8_LINUS</name>
<accession>A0A172MLA8</accession>